<evidence type="ECO:0000313" key="2">
    <source>
        <dbReference type="Proteomes" id="UP000199514"/>
    </source>
</evidence>
<dbReference type="AlphaFoldDB" id="A0A1I1E699"/>
<dbReference type="EMBL" id="FOLE01000001">
    <property type="protein sequence ID" value="SFB80423.1"/>
    <property type="molecule type" value="Genomic_DNA"/>
</dbReference>
<reference evidence="1 2" key="1">
    <citation type="submission" date="2016-10" db="EMBL/GenBank/DDBJ databases">
        <authorList>
            <person name="de Groot N.N."/>
        </authorList>
    </citation>
    <scope>NUCLEOTIDE SEQUENCE [LARGE SCALE GENOMIC DNA]</scope>
    <source>
        <strain evidence="1 2">DSM 6793</strain>
    </source>
</reference>
<dbReference type="RefSeq" id="WP_091506883.1">
    <property type="nucleotide sequence ID" value="NZ_FOLE01000001.1"/>
</dbReference>
<evidence type="ECO:0000313" key="1">
    <source>
        <dbReference type="EMBL" id="SFB80423.1"/>
    </source>
</evidence>
<dbReference type="Proteomes" id="UP000199514">
    <property type="component" value="Unassembled WGS sequence"/>
</dbReference>
<name>A0A1I1E699_9BACT</name>
<proteinExistence type="predicted"/>
<dbReference type="OrthoDB" id="961372at2"/>
<keyword evidence="2" id="KW-1185">Reference proteome</keyword>
<accession>A0A1I1E699</accession>
<dbReference type="STRING" id="927664.SAMN05421780_101552"/>
<sequence length="155" mass="17318">MGRTKTDAQATAFELYVHTEKTQKEIAVLVGVAEKTIGTWSAAGQWESVRLAKRTTTHAIVAQLEDILKNQLAKTADKAAKEGLAKADADIITQLTNSIDQMRQGVPIRYIVQVLEEFTDYIRSNCDKRITEEVIGQQTGFLARIKDRLNNVSKR</sequence>
<organism evidence="1 2">
    <name type="scientific">Flexibacter flexilis DSM 6793</name>
    <dbReference type="NCBI Taxonomy" id="927664"/>
    <lineage>
        <taxon>Bacteria</taxon>
        <taxon>Pseudomonadati</taxon>
        <taxon>Bacteroidota</taxon>
        <taxon>Cytophagia</taxon>
        <taxon>Cytophagales</taxon>
        <taxon>Flexibacteraceae</taxon>
        <taxon>Flexibacter</taxon>
    </lineage>
</organism>
<gene>
    <name evidence="1" type="ORF">SAMN05421780_101552</name>
</gene>
<protein>
    <submittedName>
        <fullName evidence="1">Phage terminase small subunit</fullName>
    </submittedName>
</protein>